<dbReference type="AlphaFoldDB" id="A0A2Z6P2P8"/>
<dbReference type="InterPro" id="IPR038538">
    <property type="entry name" value="MTERF_sf"/>
</dbReference>
<keyword evidence="5" id="KW-1185">Reference proteome</keyword>
<dbReference type="PANTHER" id="PTHR13068:SF224">
    <property type="entry name" value="TRANSCRIPTION TERMINATION FACTOR FAMILY PROTEIN"/>
    <property type="match status" value="1"/>
</dbReference>
<dbReference type="Gene3D" id="1.25.70.10">
    <property type="entry name" value="Transcription termination factor 3, mitochondrial"/>
    <property type="match status" value="1"/>
</dbReference>
<dbReference type="GO" id="GO:0006353">
    <property type="term" value="P:DNA-templated transcription termination"/>
    <property type="evidence" value="ECO:0007669"/>
    <property type="project" value="UniProtKB-KW"/>
</dbReference>
<dbReference type="SMART" id="SM00733">
    <property type="entry name" value="Mterf"/>
    <property type="match status" value="2"/>
</dbReference>
<comment type="similarity">
    <text evidence="1">Belongs to the mTERF family.</text>
</comment>
<dbReference type="EMBL" id="DF973935">
    <property type="protein sequence ID" value="GAU42722.1"/>
    <property type="molecule type" value="Genomic_DNA"/>
</dbReference>
<dbReference type="OrthoDB" id="637682at2759"/>
<dbReference type="InterPro" id="IPR003690">
    <property type="entry name" value="MTERF"/>
</dbReference>
<sequence>MIFSKKPFQNIQLLIENGVPESNMVILLRNWYAILGENPLFLNRAVVEVKELGFNPKSTVFMVALRAKVNNKSLWGRKIDVYKKWGWSEENVVSAFVKYPWCMLSSVAKIESVMKFFVNEMGWDSVVLAKYPVLFLYSLEKRVIPRAFVLQFLESKGLIMDAKLGTPYKLSESVFLERYVTCFKEEASQLLKLYEDKKDVSNRVLKEGLRPRAAKQNQGSP</sequence>
<gene>
    <name evidence="4" type="ORF">TSUD_382580</name>
</gene>
<keyword evidence="2" id="KW-0806">Transcription termination</keyword>
<organism evidence="4 5">
    <name type="scientific">Trifolium subterraneum</name>
    <name type="common">Subterranean clover</name>
    <dbReference type="NCBI Taxonomy" id="3900"/>
    <lineage>
        <taxon>Eukaryota</taxon>
        <taxon>Viridiplantae</taxon>
        <taxon>Streptophyta</taxon>
        <taxon>Embryophyta</taxon>
        <taxon>Tracheophyta</taxon>
        <taxon>Spermatophyta</taxon>
        <taxon>Magnoliopsida</taxon>
        <taxon>eudicotyledons</taxon>
        <taxon>Gunneridae</taxon>
        <taxon>Pentapetalae</taxon>
        <taxon>rosids</taxon>
        <taxon>fabids</taxon>
        <taxon>Fabales</taxon>
        <taxon>Fabaceae</taxon>
        <taxon>Papilionoideae</taxon>
        <taxon>50 kb inversion clade</taxon>
        <taxon>NPAAA clade</taxon>
        <taxon>Hologalegina</taxon>
        <taxon>IRL clade</taxon>
        <taxon>Trifolieae</taxon>
        <taxon>Trifolium</taxon>
    </lineage>
</organism>
<evidence type="ECO:0000313" key="5">
    <source>
        <dbReference type="Proteomes" id="UP000242715"/>
    </source>
</evidence>
<dbReference type="Pfam" id="PF02536">
    <property type="entry name" value="mTERF"/>
    <property type="match status" value="1"/>
</dbReference>
<keyword evidence="3" id="KW-0809">Transit peptide</keyword>
<evidence type="ECO:0000256" key="3">
    <source>
        <dbReference type="ARBA" id="ARBA00022946"/>
    </source>
</evidence>
<keyword evidence="2" id="KW-0804">Transcription</keyword>
<dbReference type="PANTHER" id="PTHR13068">
    <property type="entry name" value="CGI-12 PROTEIN-RELATED"/>
    <property type="match status" value="1"/>
</dbReference>
<accession>A0A2Z6P2P8</accession>
<keyword evidence="2" id="KW-0805">Transcription regulation</keyword>
<name>A0A2Z6P2P8_TRISU</name>
<dbReference type="Proteomes" id="UP000242715">
    <property type="component" value="Unassembled WGS sequence"/>
</dbReference>
<evidence type="ECO:0000256" key="1">
    <source>
        <dbReference type="ARBA" id="ARBA00007692"/>
    </source>
</evidence>
<protein>
    <submittedName>
        <fullName evidence="4">Uncharacterized protein</fullName>
    </submittedName>
</protein>
<dbReference type="FunFam" id="1.25.70.10:FF:000001">
    <property type="entry name" value="Mitochondrial transcription termination factor-like"/>
    <property type="match status" value="1"/>
</dbReference>
<evidence type="ECO:0000256" key="2">
    <source>
        <dbReference type="ARBA" id="ARBA00022472"/>
    </source>
</evidence>
<evidence type="ECO:0000313" key="4">
    <source>
        <dbReference type="EMBL" id="GAU42722.1"/>
    </source>
</evidence>
<reference evidence="5" key="1">
    <citation type="journal article" date="2017" name="Front. Plant Sci.">
        <title>Climate Clever Clovers: New Paradigm to Reduce the Environmental Footprint of Ruminants by Breeding Low Methanogenic Forages Utilizing Haplotype Variation.</title>
        <authorList>
            <person name="Kaur P."/>
            <person name="Appels R."/>
            <person name="Bayer P.E."/>
            <person name="Keeble-Gagnere G."/>
            <person name="Wang J."/>
            <person name="Hirakawa H."/>
            <person name="Shirasawa K."/>
            <person name="Vercoe P."/>
            <person name="Stefanova K."/>
            <person name="Durmic Z."/>
            <person name="Nichols P."/>
            <person name="Revell C."/>
            <person name="Isobe S.N."/>
            <person name="Edwards D."/>
            <person name="Erskine W."/>
        </authorList>
    </citation>
    <scope>NUCLEOTIDE SEQUENCE [LARGE SCALE GENOMIC DNA]</scope>
    <source>
        <strain evidence="5">cv. Daliak</strain>
    </source>
</reference>
<dbReference type="GO" id="GO:0003676">
    <property type="term" value="F:nucleic acid binding"/>
    <property type="evidence" value="ECO:0007669"/>
    <property type="project" value="InterPro"/>
</dbReference>
<proteinExistence type="inferred from homology"/>